<comment type="caution">
    <text evidence="1">The sequence shown here is derived from an EMBL/GenBank/DDBJ whole genome shotgun (WGS) entry which is preliminary data.</text>
</comment>
<dbReference type="Proteomes" id="UP000658613">
    <property type="component" value="Unassembled WGS sequence"/>
</dbReference>
<dbReference type="SUPFAM" id="SSF53756">
    <property type="entry name" value="UDP-Glycosyltransferase/glycogen phosphorylase"/>
    <property type="match status" value="1"/>
</dbReference>
<gene>
    <name evidence="1" type="ORF">IW254_001165</name>
</gene>
<evidence type="ECO:0000313" key="1">
    <source>
        <dbReference type="EMBL" id="MBG6122196.1"/>
    </source>
</evidence>
<proteinExistence type="predicted"/>
<organism evidence="1 2">
    <name type="scientific">Corynebacterium aquatimens</name>
    <dbReference type="NCBI Taxonomy" id="1190508"/>
    <lineage>
        <taxon>Bacteria</taxon>
        <taxon>Bacillati</taxon>
        <taxon>Actinomycetota</taxon>
        <taxon>Actinomycetes</taxon>
        <taxon>Mycobacteriales</taxon>
        <taxon>Corynebacteriaceae</taxon>
        <taxon>Corynebacterium</taxon>
    </lineage>
</organism>
<dbReference type="EMBL" id="JADOUE010000001">
    <property type="protein sequence ID" value="MBG6122196.1"/>
    <property type="molecule type" value="Genomic_DNA"/>
</dbReference>
<protein>
    <recommendedName>
        <fullName evidence="3">Glycosyltransferase</fullName>
    </recommendedName>
</protein>
<name>A0A931E1S7_9CORY</name>
<reference evidence="1" key="1">
    <citation type="submission" date="2020-11" db="EMBL/GenBank/DDBJ databases">
        <title>Sequencing the genomes of 1000 actinobacteria strains.</title>
        <authorList>
            <person name="Klenk H.-P."/>
        </authorList>
    </citation>
    <scope>NUCLEOTIDE SEQUENCE</scope>
    <source>
        <strain evidence="1">DSM 45632</strain>
    </source>
</reference>
<evidence type="ECO:0008006" key="3">
    <source>
        <dbReference type="Google" id="ProtNLM"/>
    </source>
</evidence>
<dbReference type="Gene3D" id="3.40.50.2000">
    <property type="entry name" value="Glycogen Phosphorylase B"/>
    <property type="match status" value="1"/>
</dbReference>
<dbReference type="RefSeq" id="WP_196824632.1">
    <property type="nucleotide sequence ID" value="NZ_CP046980.1"/>
</dbReference>
<accession>A0A931E1S7</accession>
<evidence type="ECO:0000313" key="2">
    <source>
        <dbReference type="Proteomes" id="UP000658613"/>
    </source>
</evidence>
<sequence length="328" mass="36212">MRSVHHFIVGPDNHGVTRHALSLAAATLAPPYEITRIESFRQVLLPDAPIHITFTDHLFTASAEDTPLQAVDNVLDLVGDRPLSVSLHDIPQREEGASRYARRMPAYRRLVDAATLAVVNSDHEASALPGAKVIRLPIPRINSPYQPEPGTVGVVGFLYPGKGHEDILDALRGSDFTVRFLGQVSAGHENWADELIESTKENGPATTVTGWLSDAELAAEMGRIAVPICPHRHFSASGSLMTWLGAGRRVLVRDSEYAREIDEWLPGRLTLLPSHPTDGTWRDAVEEFARTERQLARSETGGPCEPPRYGWAEVAELWKKEWMRCGIS</sequence>
<keyword evidence="2" id="KW-1185">Reference proteome</keyword>
<dbReference type="AlphaFoldDB" id="A0A931E1S7"/>